<protein>
    <recommendedName>
        <fullName evidence="2">DUF3899 domain-containing protein</fullName>
    </recommendedName>
</protein>
<dbReference type="AlphaFoldDB" id="A0A0R2BCF3"/>
<dbReference type="STRING" id="33960.TY91_05650"/>
<dbReference type="Pfam" id="PF13038">
    <property type="entry name" value="DUF3899"/>
    <property type="match status" value="1"/>
</dbReference>
<name>A0A0R2BCF3_SECCO</name>
<dbReference type="EMBL" id="AYYR01000112">
    <property type="protein sequence ID" value="KRM73942.1"/>
    <property type="molecule type" value="Genomic_DNA"/>
</dbReference>
<reference evidence="3 4" key="1">
    <citation type="journal article" date="2015" name="Genome Announc.">
        <title>Expanding the biotechnology potential of lactobacilli through comparative genomics of 213 strains and associated genera.</title>
        <authorList>
            <person name="Sun Z."/>
            <person name="Harris H.M."/>
            <person name="McCann A."/>
            <person name="Guo C."/>
            <person name="Argimon S."/>
            <person name="Zhang W."/>
            <person name="Yang X."/>
            <person name="Jeffery I.B."/>
            <person name="Cooney J.C."/>
            <person name="Kagawa T.F."/>
            <person name="Liu W."/>
            <person name="Song Y."/>
            <person name="Salvetti E."/>
            <person name="Wrobel A."/>
            <person name="Rasinkangas P."/>
            <person name="Parkhill J."/>
            <person name="Rea M.C."/>
            <person name="O'Sullivan O."/>
            <person name="Ritari J."/>
            <person name="Douillard F.P."/>
            <person name="Paul Ross R."/>
            <person name="Yang R."/>
            <person name="Briner A.E."/>
            <person name="Felis G.E."/>
            <person name="de Vos W.M."/>
            <person name="Barrangou R."/>
            <person name="Klaenhammer T.R."/>
            <person name="Caufield P.W."/>
            <person name="Cui Y."/>
            <person name="Zhang H."/>
            <person name="O'Toole P.W."/>
        </authorList>
    </citation>
    <scope>NUCLEOTIDE SEQUENCE [LARGE SCALE GENOMIC DNA]</scope>
    <source>
        <strain evidence="3 4">DSM 20515</strain>
    </source>
</reference>
<feature type="transmembrane region" description="Helical" evidence="1">
    <location>
        <begin position="34"/>
        <end position="53"/>
    </location>
</feature>
<comment type="caution">
    <text evidence="3">The sequence shown here is derived from an EMBL/GenBank/DDBJ whole genome shotgun (WGS) entry which is preliminary data.</text>
</comment>
<sequence length="116" mass="13021">MSKLKQNRWALTTLAAILVIGLVAVPFTSLVKVANFWFMIGLVFLIGAAFFIIEKGHMFAGWRRRRHKNEDPLPEEKISVRNVATVKNGPIVVNKYARFCLIVSITLIVLGIVVTL</sequence>
<feature type="domain" description="DUF3899" evidence="2">
    <location>
        <begin position="35"/>
        <end position="116"/>
    </location>
</feature>
<evidence type="ECO:0000256" key="1">
    <source>
        <dbReference type="SAM" id="Phobius"/>
    </source>
</evidence>
<feature type="transmembrane region" description="Helical" evidence="1">
    <location>
        <begin position="96"/>
        <end position="114"/>
    </location>
</feature>
<dbReference type="Proteomes" id="UP000051845">
    <property type="component" value="Unassembled WGS sequence"/>
</dbReference>
<evidence type="ECO:0000313" key="3">
    <source>
        <dbReference type="EMBL" id="KRM73942.1"/>
    </source>
</evidence>
<proteinExistence type="predicted"/>
<keyword evidence="1" id="KW-1133">Transmembrane helix</keyword>
<evidence type="ECO:0000259" key="2">
    <source>
        <dbReference type="Pfam" id="PF13038"/>
    </source>
</evidence>
<evidence type="ECO:0000313" key="4">
    <source>
        <dbReference type="Proteomes" id="UP000051845"/>
    </source>
</evidence>
<gene>
    <name evidence="3" type="ORF">FC82_GL000906</name>
</gene>
<keyword evidence="1" id="KW-0472">Membrane</keyword>
<dbReference type="RefSeq" id="WP_056997358.1">
    <property type="nucleotide sequence ID" value="NZ_AYYR01000112.1"/>
</dbReference>
<keyword evidence="1" id="KW-0812">Transmembrane</keyword>
<dbReference type="InterPro" id="IPR025007">
    <property type="entry name" value="DUF3899"/>
</dbReference>
<organism evidence="3 4">
    <name type="scientific">Secundilactobacillus collinoides DSM 20515 = JCM 1123</name>
    <dbReference type="NCBI Taxonomy" id="1423733"/>
    <lineage>
        <taxon>Bacteria</taxon>
        <taxon>Bacillati</taxon>
        <taxon>Bacillota</taxon>
        <taxon>Bacilli</taxon>
        <taxon>Lactobacillales</taxon>
        <taxon>Lactobacillaceae</taxon>
        <taxon>Secundilactobacillus</taxon>
    </lineage>
</organism>
<dbReference type="PATRIC" id="fig|1423733.4.peg.952"/>
<accession>A0A0R2BCF3</accession>